<dbReference type="SUPFAM" id="SSF48452">
    <property type="entry name" value="TPR-like"/>
    <property type="match status" value="1"/>
</dbReference>
<dbReference type="EMBL" id="CAEZYZ010000133">
    <property type="protein sequence ID" value="CAB4751525.1"/>
    <property type="molecule type" value="Genomic_DNA"/>
</dbReference>
<evidence type="ECO:0000313" key="2">
    <source>
        <dbReference type="EMBL" id="CAB4978212.1"/>
    </source>
</evidence>
<protein>
    <submittedName>
        <fullName evidence="1">Unannotated protein</fullName>
    </submittedName>
</protein>
<dbReference type="Pfam" id="PF13432">
    <property type="entry name" value="TPR_16"/>
    <property type="match status" value="1"/>
</dbReference>
<dbReference type="EMBL" id="CAFBOM010000035">
    <property type="protein sequence ID" value="CAB4978212.1"/>
    <property type="molecule type" value="Genomic_DNA"/>
</dbReference>
<reference evidence="1" key="1">
    <citation type="submission" date="2020-05" db="EMBL/GenBank/DDBJ databases">
        <authorList>
            <person name="Chiriac C."/>
            <person name="Salcher M."/>
            <person name="Ghai R."/>
            <person name="Kavagutti S V."/>
        </authorList>
    </citation>
    <scope>NUCLEOTIDE SEQUENCE</scope>
</reference>
<dbReference type="Gene3D" id="1.25.40.10">
    <property type="entry name" value="Tetratricopeptide repeat domain"/>
    <property type="match status" value="1"/>
</dbReference>
<dbReference type="InterPro" id="IPR011990">
    <property type="entry name" value="TPR-like_helical_dom_sf"/>
</dbReference>
<gene>
    <name evidence="1" type="ORF">UFOPK2810_00873</name>
    <name evidence="2" type="ORF">UFOPK3957_00330</name>
</gene>
<sequence length="121" mass="13277">METGNPDAAAQLFERVLDAEPSSQTALESLARARFDARRYQDAAAAFSDLLDAAPDNDYAHFGRGLCAWHLQQFETARDHLALAFVMRPQRAEYAKALAQVKATIMARIDGDLPLNGPLTS</sequence>
<evidence type="ECO:0000313" key="1">
    <source>
        <dbReference type="EMBL" id="CAB4751525.1"/>
    </source>
</evidence>
<proteinExistence type="predicted"/>
<dbReference type="AlphaFoldDB" id="A0A6J6TWZ6"/>
<accession>A0A6J6TWZ6</accession>
<name>A0A6J6TWZ6_9ZZZZ</name>
<organism evidence="1">
    <name type="scientific">freshwater metagenome</name>
    <dbReference type="NCBI Taxonomy" id="449393"/>
    <lineage>
        <taxon>unclassified sequences</taxon>
        <taxon>metagenomes</taxon>
        <taxon>ecological metagenomes</taxon>
    </lineage>
</organism>